<feature type="compositionally biased region" description="Pro residues" evidence="1">
    <location>
        <begin position="70"/>
        <end position="82"/>
    </location>
</feature>
<evidence type="ECO:0000313" key="3">
    <source>
        <dbReference type="Proteomes" id="UP000295781"/>
    </source>
</evidence>
<dbReference type="Proteomes" id="UP000295781">
    <property type="component" value="Chromosome"/>
</dbReference>
<organism evidence="2 3">
    <name type="scientific">Sorangium cellulosum</name>
    <name type="common">Polyangium cellulosum</name>
    <dbReference type="NCBI Taxonomy" id="56"/>
    <lineage>
        <taxon>Bacteria</taxon>
        <taxon>Pseudomonadati</taxon>
        <taxon>Myxococcota</taxon>
        <taxon>Polyangia</taxon>
        <taxon>Polyangiales</taxon>
        <taxon>Polyangiaceae</taxon>
        <taxon>Sorangium</taxon>
    </lineage>
</organism>
<dbReference type="EMBL" id="CP012670">
    <property type="protein sequence ID" value="AUX19691.1"/>
    <property type="molecule type" value="Genomic_DNA"/>
</dbReference>
<proteinExistence type="predicted"/>
<dbReference type="InterPro" id="IPR029058">
    <property type="entry name" value="AB_hydrolase_fold"/>
</dbReference>
<evidence type="ECO:0000313" key="2">
    <source>
        <dbReference type="EMBL" id="AUX19691.1"/>
    </source>
</evidence>
<reference evidence="2 3" key="1">
    <citation type="submission" date="2015-09" db="EMBL/GenBank/DDBJ databases">
        <title>Sorangium comparison.</title>
        <authorList>
            <person name="Zaburannyi N."/>
            <person name="Bunk B."/>
            <person name="Overmann J."/>
            <person name="Mueller R."/>
        </authorList>
    </citation>
    <scope>NUCLEOTIDE SEQUENCE [LARGE SCALE GENOMIC DNA]</scope>
    <source>
        <strain evidence="2 3">So ceGT47</strain>
    </source>
</reference>
<feature type="compositionally biased region" description="Low complexity" evidence="1">
    <location>
        <begin position="44"/>
        <end position="69"/>
    </location>
</feature>
<dbReference type="AlphaFoldDB" id="A0A4P2PTB0"/>
<sequence>MSPLELGAASWFHRDAMSGAAPRRWIPRWLAALAIVPCACHGPADAPASRPAPARDSVAPRPHDSAAPGPAQPGPAPPPAAAPPTSAQAAPTPWPPARPQGIETDWCIDGIDALDEETCYVLPDAPTRALLIYLHGIVPPGKQSPQKTNFETVVARASRRAGVAALMPRGKVGLAPRGFARWWGWPTGDSTYREHAAGLVAAFAEKRRKLEELTGAPFSRVYVAGSSSGAFFAAALALRGGIDADGFGAMSGGGGRATKELPALEPRPFYIGFGSHDAAGRSARALADVLRAARWPVRVAEHPVGHGAKEVYLDEAFAFWREHEIDEAPRGASTPRASGTGR</sequence>
<evidence type="ECO:0008006" key="4">
    <source>
        <dbReference type="Google" id="ProtNLM"/>
    </source>
</evidence>
<protein>
    <recommendedName>
        <fullName evidence="4">Phospholipase/carboxylesterase/thioesterase domain-containing protein</fullName>
    </recommendedName>
</protein>
<gene>
    <name evidence="2" type="ORF">SOCEGT47_001430</name>
</gene>
<dbReference type="Gene3D" id="3.40.50.1820">
    <property type="entry name" value="alpha/beta hydrolase"/>
    <property type="match status" value="1"/>
</dbReference>
<accession>A0A4P2PTB0</accession>
<feature type="region of interest" description="Disordered" evidence="1">
    <location>
        <begin position="44"/>
        <end position="102"/>
    </location>
</feature>
<evidence type="ECO:0000256" key="1">
    <source>
        <dbReference type="SAM" id="MobiDB-lite"/>
    </source>
</evidence>
<name>A0A4P2PTB0_SORCE</name>
<dbReference type="SUPFAM" id="SSF53474">
    <property type="entry name" value="alpha/beta-Hydrolases"/>
    <property type="match status" value="1"/>
</dbReference>